<evidence type="ECO:0000313" key="1">
    <source>
        <dbReference type="EMBL" id="SKA64816.1"/>
    </source>
</evidence>
<dbReference type="EMBL" id="FUXU01000075">
    <property type="protein sequence ID" value="SKA64816.1"/>
    <property type="molecule type" value="Genomic_DNA"/>
</dbReference>
<reference evidence="2" key="1">
    <citation type="submission" date="2017-02" db="EMBL/GenBank/DDBJ databases">
        <authorList>
            <person name="Varghese N."/>
            <person name="Submissions S."/>
        </authorList>
    </citation>
    <scope>NUCLEOTIDE SEQUENCE [LARGE SCALE GENOMIC DNA]</scope>
    <source>
        <strain evidence="2">DSM 22720</strain>
    </source>
</reference>
<proteinExistence type="predicted"/>
<organism evidence="1 2">
    <name type="scientific">Enterovibrio nigricans DSM 22720</name>
    <dbReference type="NCBI Taxonomy" id="1121868"/>
    <lineage>
        <taxon>Bacteria</taxon>
        <taxon>Pseudomonadati</taxon>
        <taxon>Pseudomonadota</taxon>
        <taxon>Gammaproteobacteria</taxon>
        <taxon>Vibrionales</taxon>
        <taxon>Vibrionaceae</taxon>
        <taxon>Enterovibrio</taxon>
    </lineage>
</organism>
<evidence type="ECO:0000313" key="2">
    <source>
        <dbReference type="Proteomes" id="UP000190162"/>
    </source>
</evidence>
<keyword evidence="2" id="KW-1185">Reference proteome</keyword>
<accession>A0A1T4VIR3</accession>
<name>A0A1T4VIR3_9GAMM</name>
<sequence length="90" mass="9858">MPAVAQDSVHGTKVGDMTELNNKLFCEKCGTMTTHTRVELEPRKAQPDSSIFQRATIILSNSMDLMLGSAYHQCDRCGATYGHSESFGGF</sequence>
<protein>
    <submittedName>
        <fullName evidence="1">Uncharacterized protein</fullName>
    </submittedName>
</protein>
<dbReference type="AlphaFoldDB" id="A0A1T4VIR3"/>
<gene>
    <name evidence="1" type="ORF">SAMN02745132_03890</name>
</gene>
<dbReference type="Proteomes" id="UP000190162">
    <property type="component" value="Unassembled WGS sequence"/>
</dbReference>